<keyword evidence="4" id="KW-1185">Reference proteome</keyword>
<evidence type="ECO:0000313" key="3">
    <source>
        <dbReference type="EMBL" id="EOD63728.1"/>
    </source>
</evidence>
<dbReference type="Pfam" id="PF14417">
    <property type="entry name" value="MEDS"/>
    <property type="match status" value="1"/>
</dbReference>
<dbReference type="EMBL" id="AOUO01000597">
    <property type="protein sequence ID" value="EOD63728.1"/>
    <property type="molecule type" value="Genomic_DNA"/>
</dbReference>
<feature type="domain" description="MEDS" evidence="2">
    <location>
        <begin position="6"/>
        <end position="150"/>
    </location>
</feature>
<reference evidence="3 4" key="1">
    <citation type="submission" date="2013-02" db="EMBL/GenBank/DDBJ databases">
        <title>Draft genome sequence of Amycolatopsis vancoresmycina strain DSM 44592T.</title>
        <authorList>
            <person name="Kumar S."/>
            <person name="Kaur N."/>
            <person name="Kaur C."/>
            <person name="Raghava G.P.S."/>
            <person name="Mayilraj S."/>
        </authorList>
    </citation>
    <scope>NUCLEOTIDE SEQUENCE [LARGE SCALE GENOMIC DNA]</scope>
    <source>
        <strain evidence="3 4">DSM 44592</strain>
    </source>
</reference>
<dbReference type="NCBIfam" id="NF041045">
    <property type="entry name" value="RsbA_anti_sig"/>
    <property type="match status" value="1"/>
</dbReference>
<dbReference type="InterPro" id="IPR025847">
    <property type="entry name" value="MEDS_domain"/>
</dbReference>
<dbReference type="Proteomes" id="UP000014139">
    <property type="component" value="Unassembled WGS sequence"/>
</dbReference>
<dbReference type="OrthoDB" id="4088450at2"/>
<dbReference type="PATRIC" id="fig|1292037.4.peg.6680"/>
<dbReference type="InterPro" id="IPR036890">
    <property type="entry name" value="HATPase_C_sf"/>
</dbReference>
<organism evidence="3 4">
    <name type="scientific">Amycolatopsis vancoresmycina DSM 44592</name>
    <dbReference type="NCBI Taxonomy" id="1292037"/>
    <lineage>
        <taxon>Bacteria</taxon>
        <taxon>Bacillati</taxon>
        <taxon>Actinomycetota</taxon>
        <taxon>Actinomycetes</taxon>
        <taxon>Pseudonocardiales</taxon>
        <taxon>Pseudonocardiaceae</taxon>
        <taxon>Amycolatopsis</taxon>
    </lineage>
</organism>
<evidence type="ECO:0000259" key="2">
    <source>
        <dbReference type="Pfam" id="PF14417"/>
    </source>
</evidence>
<feature type="region of interest" description="Disordered" evidence="1">
    <location>
        <begin position="301"/>
        <end position="323"/>
    </location>
</feature>
<name>R1FWE0_9PSEU</name>
<proteinExistence type="predicted"/>
<gene>
    <name evidence="3" type="ORF">H480_35603</name>
</gene>
<sequence>MQPGFRHQGCLYRSDAEFLAMAVPFAEEGLRRGEPVLVTTTAANLGLLHAVMGGAADRIAFAESDYFGRRPAQLAEALRRYWGRHRSTAPTGTVRVLAEPVRAGGDAAAWQLAEAEFNVALSGTRIWLVCPYDTRTAGPGVVEEARRTHPEYVVDGEVRASAQFRVPEAAGGAATAAPSRAAEDPFRFEGDLVAVRRHVLERASALLRSEDTATLFGVAVGEAVAYLLEHGIDRAAVWVRPAAGRVVCTLHSDRPVDGPAFYGPRAATRPGTTLWMTDQICEWLDVSSDTAGCTIELAMRERPAGAEPGQGRPGRGPAGPPAG</sequence>
<protein>
    <recommendedName>
        <fullName evidence="2">MEDS domain-containing protein</fullName>
    </recommendedName>
</protein>
<dbReference type="eggNOG" id="COG2172">
    <property type="taxonomic scope" value="Bacteria"/>
</dbReference>
<accession>R1FWE0</accession>
<dbReference type="Gene3D" id="3.30.565.10">
    <property type="entry name" value="Histidine kinase-like ATPase, C-terminal domain"/>
    <property type="match status" value="1"/>
</dbReference>
<evidence type="ECO:0000256" key="1">
    <source>
        <dbReference type="SAM" id="MobiDB-lite"/>
    </source>
</evidence>
<comment type="caution">
    <text evidence="3">The sequence shown here is derived from an EMBL/GenBank/DDBJ whole genome shotgun (WGS) entry which is preliminary data.</text>
</comment>
<dbReference type="AlphaFoldDB" id="R1FWE0"/>
<evidence type="ECO:0000313" key="4">
    <source>
        <dbReference type="Proteomes" id="UP000014139"/>
    </source>
</evidence>
<dbReference type="InterPro" id="IPR047718">
    <property type="entry name" value="RsbA-like_anti_sig"/>
</dbReference>